<sequence length="126" mass="13518">MIKLLKNKFALLFLFIPLLFIISTSFSLADIGGGTGGFANPLKYDSFTDLLKGIIGYLIKIGAPILVIMVIYGAFQILTAGDNPEKVKSGQNTIKWAVIGYAIIICSYGIIYIVGEILGANLSGKI</sequence>
<feature type="transmembrane region" description="Helical" evidence="1">
    <location>
        <begin position="53"/>
        <end position="75"/>
    </location>
</feature>
<name>A0A1F8DVB7_9BACT</name>
<dbReference type="STRING" id="1802556.A2999_01340"/>
<comment type="caution">
    <text evidence="2">The sequence shown here is derived from an EMBL/GenBank/DDBJ whole genome shotgun (WGS) entry which is preliminary data.</text>
</comment>
<keyword evidence="1" id="KW-1133">Transmembrane helix</keyword>
<keyword evidence="1" id="KW-0472">Membrane</keyword>
<feature type="transmembrane region" description="Helical" evidence="1">
    <location>
        <begin position="96"/>
        <end position="115"/>
    </location>
</feature>
<gene>
    <name evidence="2" type="ORF">A2999_01340</name>
</gene>
<accession>A0A1F8DVB7</accession>
<keyword evidence="1" id="KW-0812">Transmembrane</keyword>
<organism evidence="2 3">
    <name type="scientific">Candidatus Wolfebacteria bacterium RIFCSPLOWO2_01_FULL_38_11</name>
    <dbReference type="NCBI Taxonomy" id="1802556"/>
    <lineage>
        <taxon>Bacteria</taxon>
        <taxon>Candidatus Wolfeibacteriota</taxon>
    </lineage>
</organism>
<evidence type="ECO:0000256" key="1">
    <source>
        <dbReference type="SAM" id="Phobius"/>
    </source>
</evidence>
<protein>
    <submittedName>
        <fullName evidence="2">Uncharacterized protein</fullName>
    </submittedName>
</protein>
<dbReference type="InterPro" id="IPR043993">
    <property type="entry name" value="T4SS_pilin"/>
</dbReference>
<proteinExistence type="predicted"/>
<evidence type="ECO:0000313" key="3">
    <source>
        <dbReference type="Proteomes" id="UP000178798"/>
    </source>
</evidence>
<dbReference type="Pfam" id="PF18895">
    <property type="entry name" value="T4SS_pilin"/>
    <property type="match status" value="1"/>
</dbReference>
<reference evidence="2 3" key="1">
    <citation type="journal article" date="2016" name="Nat. Commun.">
        <title>Thousands of microbial genomes shed light on interconnected biogeochemical processes in an aquifer system.</title>
        <authorList>
            <person name="Anantharaman K."/>
            <person name="Brown C.T."/>
            <person name="Hug L.A."/>
            <person name="Sharon I."/>
            <person name="Castelle C.J."/>
            <person name="Probst A.J."/>
            <person name="Thomas B.C."/>
            <person name="Singh A."/>
            <person name="Wilkins M.J."/>
            <person name="Karaoz U."/>
            <person name="Brodie E.L."/>
            <person name="Williams K.H."/>
            <person name="Hubbard S.S."/>
            <person name="Banfield J.F."/>
        </authorList>
    </citation>
    <scope>NUCLEOTIDE SEQUENCE [LARGE SCALE GENOMIC DNA]</scope>
</reference>
<dbReference type="Proteomes" id="UP000178798">
    <property type="component" value="Unassembled WGS sequence"/>
</dbReference>
<dbReference type="EMBL" id="MGIQ01000004">
    <property type="protein sequence ID" value="OGM91798.1"/>
    <property type="molecule type" value="Genomic_DNA"/>
</dbReference>
<dbReference type="AlphaFoldDB" id="A0A1F8DVB7"/>
<evidence type="ECO:0000313" key="2">
    <source>
        <dbReference type="EMBL" id="OGM91798.1"/>
    </source>
</evidence>